<gene>
    <name evidence="6" type="ORF">KK1_003997</name>
</gene>
<dbReference type="InterPro" id="IPR001494">
    <property type="entry name" value="Importin-beta_N"/>
</dbReference>
<dbReference type="PANTHER" id="PTHR10997:SF29">
    <property type="entry name" value="ARM REPEAT SUPERFAMILY PROTEIN"/>
    <property type="match status" value="1"/>
</dbReference>
<dbReference type="EMBL" id="CM003613">
    <property type="protein sequence ID" value="KYP57726.1"/>
    <property type="molecule type" value="Genomic_DNA"/>
</dbReference>
<dbReference type="STRING" id="3821.A0A151SSC8"/>
<keyword evidence="2" id="KW-0813">Transport</keyword>
<proteinExistence type="predicted"/>
<dbReference type="AlphaFoldDB" id="A0A151SSC8"/>
<feature type="compositionally biased region" description="Acidic residues" evidence="4">
    <location>
        <begin position="1001"/>
        <end position="1046"/>
    </location>
</feature>
<dbReference type="Gramene" id="C.cajan_03910.t">
    <property type="protein sequence ID" value="C.cajan_03910.t"/>
    <property type="gene ID" value="C.cajan_03910"/>
</dbReference>
<feature type="region of interest" description="Disordered" evidence="4">
    <location>
        <begin position="1000"/>
        <end position="1046"/>
    </location>
</feature>
<dbReference type="Pfam" id="PF03810">
    <property type="entry name" value="IBN_N"/>
    <property type="match status" value="1"/>
</dbReference>
<keyword evidence="7" id="KW-1185">Reference proteome</keyword>
<protein>
    <submittedName>
        <fullName evidence="6">Importin-7 isogeny</fullName>
    </submittedName>
</protein>
<dbReference type="Proteomes" id="UP000075243">
    <property type="component" value="Chromosome 11"/>
</dbReference>
<evidence type="ECO:0000256" key="3">
    <source>
        <dbReference type="ARBA" id="ARBA00023242"/>
    </source>
</evidence>
<name>A0A151SSC8_CAJCA</name>
<dbReference type="Gene3D" id="1.25.10.10">
    <property type="entry name" value="Leucine-rich Repeat Variant"/>
    <property type="match status" value="1"/>
</dbReference>
<keyword evidence="3" id="KW-0539">Nucleus</keyword>
<feature type="region of interest" description="Disordered" evidence="4">
    <location>
        <begin position="416"/>
        <end position="441"/>
    </location>
</feature>
<feature type="compositionally biased region" description="Basic residues" evidence="4">
    <location>
        <begin position="428"/>
        <end position="437"/>
    </location>
</feature>
<dbReference type="PANTHER" id="PTHR10997">
    <property type="entry name" value="IMPORTIN-7, 8, 11"/>
    <property type="match status" value="1"/>
</dbReference>
<dbReference type="InterPro" id="IPR016024">
    <property type="entry name" value="ARM-type_fold"/>
</dbReference>
<dbReference type="InterPro" id="IPR011989">
    <property type="entry name" value="ARM-like"/>
</dbReference>
<dbReference type="GO" id="GO:0005635">
    <property type="term" value="C:nuclear envelope"/>
    <property type="evidence" value="ECO:0007669"/>
    <property type="project" value="TreeGrafter"/>
</dbReference>
<evidence type="ECO:0000313" key="7">
    <source>
        <dbReference type="Proteomes" id="UP000075243"/>
    </source>
</evidence>
<organism evidence="6 7">
    <name type="scientific">Cajanus cajan</name>
    <name type="common">Pigeon pea</name>
    <name type="synonym">Cajanus indicus</name>
    <dbReference type="NCBI Taxonomy" id="3821"/>
    <lineage>
        <taxon>Eukaryota</taxon>
        <taxon>Viridiplantae</taxon>
        <taxon>Streptophyta</taxon>
        <taxon>Embryophyta</taxon>
        <taxon>Tracheophyta</taxon>
        <taxon>Spermatophyta</taxon>
        <taxon>Magnoliopsida</taxon>
        <taxon>eudicotyledons</taxon>
        <taxon>Gunneridae</taxon>
        <taxon>Pentapetalae</taxon>
        <taxon>rosids</taxon>
        <taxon>fabids</taxon>
        <taxon>Fabales</taxon>
        <taxon>Fabaceae</taxon>
        <taxon>Papilionoideae</taxon>
        <taxon>50 kb inversion clade</taxon>
        <taxon>NPAAA clade</taxon>
        <taxon>indigoferoid/millettioid clade</taxon>
        <taxon>Phaseoleae</taxon>
        <taxon>Cajanus</taxon>
    </lineage>
</organism>
<evidence type="ECO:0000259" key="5">
    <source>
        <dbReference type="PROSITE" id="PS50166"/>
    </source>
</evidence>
<dbReference type="OMA" id="TRRNIDW"/>
<reference evidence="6 7" key="1">
    <citation type="journal article" date="2012" name="Nat. Biotechnol.">
        <title>Draft genome sequence of pigeonpea (Cajanus cajan), an orphan legume crop of resource-poor farmers.</title>
        <authorList>
            <person name="Varshney R.K."/>
            <person name="Chen W."/>
            <person name="Li Y."/>
            <person name="Bharti A.K."/>
            <person name="Saxena R.K."/>
            <person name="Schlueter J.A."/>
            <person name="Donoghue M.T."/>
            <person name="Azam S."/>
            <person name="Fan G."/>
            <person name="Whaley A.M."/>
            <person name="Farmer A.D."/>
            <person name="Sheridan J."/>
            <person name="Iwata A."/>
            <person name="Tuteja R."/>
            <person name="Penmetsa R.V."/>
            <person name="Wu W."/>
            <person name="Upadhyaya H.D."/>
            <person name="Yang S.P."/>
            <person name="Shah T."/>
            <person name="Saxena K.B."/>
            <person name="Michael T."/>
            <person name="McCombie W.R."/>
            <person name="Yang B."/>
            <person name="Zhang G."/>
            <person name="Yang H."/>
            <person name="Wang J."/>
            <person name="Spillane C."/>
            <person name="Cook D.R."/>
            <person name="May G.D."/>
            <person name="Xu X."/>
            <person name="Jackson S.A."/>
        </authorList>
    </citation>
    <scope>NUCLEOTIDE SEQUENCE [LARGE SCALE GENOMIC DNA]</scope>
    <source>
        <strain evidence="7">cv. Asha</strain>
    </source>
</reference>
<evidence type="ECO:0000313" key="6">
    <source>
        <dbReference type="EMBL" id="KYP57726.1"/>
    </source>
</evidence>
<dbReference type="GO" id="GO:0005829">
    <property type="term" value="C:cytosol"/>
    <property type="evidence" value="ECO:0007669"/>
    <property type="project" value="TreeGrafter"/>
</dbReference>
<sequence length="1131" mass="126262">MAEDLAQIAHLLDQTLNHDAAAVRSATDVLDRLSLTPHFPFYLLSISTGAGNQGQKIAAATYLKNLTRRNVDSTTGVAPSNVSNEFKEQLLQALLQVELSVLKILVEVFRSIAVADFVKQNAWPELVPNLQSAIQNSHLISGVNGKWNTVNALLVLHALLRPFQYFLNPKVAKEPVPPQLELISKEILVPLLTVFHQFVEKALATHGRTEKEIEKALLTICKCLHFAVRSYMPLTLAPLLPSFCRDLMSILGSLCFDCLVNQEDEYLTRLKTGKRSLLIFSALVTRHRKHSDKLMPEIISCVLNIVKFSKNTSKLPFLSERLLSLGFDVISNVLETGPGWRLVSPHFTTLLESAIFPALVMNEKDVSEWEEDPDEYIRKNLPSDIGEICGWREDLFTARKSAVNLLGVISMSKGPPMETASDSLSASSKRKKGQKNKRSNERRSMGELLVLPFLSKFSIPSDSNVSQKKILNDYFGVLMAYGGLLDFLREQEPESVTTLVRTRILPLYTVAVSLPYLVASANWVLGELGSCLPEYHNSSKFEFKLILNMLSCTVGMKYEMSTDVYSQMLMALVMPDKQEPSCYPVRVSAAGAITTLLDNDCMPPDFLPLLQVIVANIGNDEGESESESSILFQLLSSIMEAGDEKVAVHIPHIVSSIVGTVSKWLTANMEPWPQVVERAIAALAVMGQTWEGSRPEESELDESREKWAAGQVAVGRAFAALLHQAWLTPQCTLDQEDQQCPPSSCIEDLSTLLQSVLLSIDGSHMIRELKVSELLSVWAEMIAEWHAWEESEDLSIFGVIKETVNLDRKYRLKNFIVKETPPPPAPPVPERSIVEGIGAFISEAIKQYPSATLRACSCVHILLHCPTYSHDTEGVKQSLAIAFSRAAFSHFIEVQSTPGSLWKPLLLAISSCYLCYPDIIEGILEKGAHGGITIWASALCHISNRSFEPGLMVEAEMKLMVMTLARLIEQLIKQGKSGGGGIQNCFASLLEVSVRLKEAYDEKEDEQGSDDAENDDDEEEEEEEDSDNDDYDEDSETEEYEETEEEFLNRYAKAAEALENGSNNIEEVDVEDQELELELGQLIDVDEQKILTSLIEKYHQLLKRELVLPSELVMNFLNAFPVYDSYFQQYR</sequence>
<comment type="subcellular location">
    <subcellularLocation>
        <location evidence="1">Nucleus</location>
    </subcellularLocation>
</comment>
<dbReference type="GO" id="GO:0006606">
    <property type="term" value="P:protein import into nucleus"/>
    <property type="evidence" value="ECO:0007669"/>
    <property type="project" value="TreeGrafter"/>
</dbReference>
<feature type="domain" description="Importin N-terminal" evidence="5">
    <location>
        <begin position="26"/>
        <end position="96"/>
    </location>
</feature>
<dbReference type="GO" id="GO:0005049">
    <property type="term" value="F:nuclear export signal receptor activity"/>
    <property type="evidence" value="ECO:0007669"/>
    <property type="project" value="TreeGrafter"/>
</dbReference>
<evidence type="ECO:0000256" key="1">
    <source>
        <dbReference type="ARBA" id="ARBA00004123"/>
    </source>
</evidence>
<evidence type="ECO:0000256" key="2">
    <source>
        <dbReference type="ARBA" id="ARBA00022448"/>
    </source>
</evidence>
<dbReference type="GO" id="GO:0006611">
    <property type="term" value="P:protein export from nucleus"/>
    <property type="evidence" value="ECO:0007669"/>
    <property type="project" value="TreeGrafter"/>
</dbReference>
<accession>A0A151SSC8</accession>
<dbReference type="PROSITE" id="PS50166">
    <property type="entry name" value="IMPORTIN_B_NT"/>
    <property type="match status" value="1"/>
</dbReference>
<evidence type="ECO:0000256" key="4">
    <source>
        <dbReference type="SAM" id="MobiDB-lite"/>
    </source>
</evidence>
<dbReference type="SUPFAM" id="SSF48371">
    <property type="entry name" value="ARM repeat"/>
    <property type="match status" value="1"/>
</dbReference>
<dbReference type="GO" id="GO:0031267">
    <property type="term" value="F:small GTPase binding"/>
    <property type="evidence" value="ECO:0007669"/>
    <property type="project" value="InterPro"/>
</dbReference>